<sequence>MNEWQRMFFKEQFKNAKAIPSARRYHPDVIRWAIELYAKSPSAYQQLRTTGVLVLPSTKTLQQYRNFGSSSPGINELAVAEMKKLKSTIDGYITVDEMKVKENLVIQNGKLLGFIDFGERMFDAKLATHICVFYARSLKKELSLPLSWWPTTVTPSFQLASLFWEAVGICETNNFHVHAVVADGCSVNRKFFDLIHGSKYLPSQKYTAPNPYHSTDDILICCDTSHLLKTSRNAVYSSKPGGTKYLCKSGEDILWPHIKTLYELESSKPLHKTKLSPAHMDLHSYSKMKVSLAKDTLSWAVATALKQDVAKSEGTSTFIFKLDKWFEIVNCGVKNAIKSPDDERLSWLQKHFIQYLLDWRNEVDVIYPGEEKRIISRSTWEGLLFSTQNLIALTNRLLLNNFQYVCLGMVTQDVLEAVFGNLRSIMRRNTNPDIKQIGYGLSNISQRKIIKKIKGGNTTFGKSNVWTSVCEEPLSKKIKNK</sequence>
<gene>
    <name evidence="3" type="primary">LOC101242444</name>
</gene>
<evidence type="ECO:0000259" key="2">
    <source>
        <dbReference type="Pfam" id="PF21788"/>
    </source>
</evidence>
<feature type="domain" description="Transposable element P transposase-like RNase H" evidence="1">
    <location>
        <begin position="72"/>
        <end position="193"/>
    </location>
</feature>
<dbReference type="InterPro" id="IPR048366">
    <property type="entry name" value="TNP-like_GBD"/>
</dbReference>
<feature type="domain" description="Transposable element P transposase-like GTP-binding insertion" evidence="2">
    <location>
        <begin position="225"/>
        <end position="332"/>
    </location>
</feature>
<dbReference type="EMBL" id="LR787227">
    <property type="protein sequence ID" value="CAB3263089.1"/>
    <property type="molecule type" value="mRNA"/>
</dbReference>
<accession>A0A6F9DIX4</accession>
<evidence type="ECO:0000313" key="3">
    <source>
        <dbReference type="EMBL" id="CAB3263089.1"/>
    </source>
</evidence>
<organism evidence="3">
    <name type="scientific">Phallusia mammillata</name>
    <dbReference type="NCBI Taxonomy" id="59560"/>
    <lineage>
        <taxon>Eukaryota</taxon>
        <taxon>Metazoa</taxon>
        <taxon>Chordata</taxon>
        <taxon>Tunicata</taxon>
        <taxon>Ascidiacea</taxon>
        <taxon>Phlebobranchia</taxon>
        <taxon>Ascidiidae</taxon>
        <taxon>Phallusia</taxon>
    </lineage>
</organism>
<dbReference type="InterPro" id="IPR048365">
    <property type="entry name" value="TNP-like_RNaseH_N"/>
</dbReference>
<dbReference type="Pfam" id="PF21787">
    <property type="entry name" value="TNP-like_RNaseH_N"/>
    <property type="match status" value="1"/>
</dbReference>
<proteinExistence type="evidence at transcript level"/>
<name>A0A6F9DIX4_9ASCI</name>
<reference evidence="3" key="1">
    <citation type="submission" date="2020-04" db="EMBL/GenBank/DDBJ databases">
        <authorList>
            <person name="Neveu A P."/>
        </authorList>
    </citation>
    <scope>NUCLEOTIDE SEQUENCE</scope>
    <source>
        <tissue evidence="3">Whole embryo</tissue>
    </source>
</reference>
<protein>
    <submittedName>
        <fullName evidence="3">Uncharacterized protein LOC101242444</fullName>
    </submittedName>
</protein>
<dbReference type="AlphaFoldDB" id="A0A6F9DIX4"/>
<evidence type="ECO:0000259" key="1">
    <source>
        <dbReference type="Pfam" id="PF21787"/>
    </source>
</evidence>
<dbReference type="Pfam" id="PF21788">
    <property type="entry name" value="TNP-like_GBD"/>
    <property type="match status" value="1"/>
</dbReference>